<gene>
    <name evidence="1" type="ordered locus">KNP414_01352</name>
</gene>
<evidence type="ECO:0000313" key="2">
    <source>
        <dbReference type="Proteomes" id="UP000006620"/>
    </source>
</evidence>
<dbReference type="AlphaFoldDB" id="F8FJF3"/>
<name>F8FJF3_PAEMK</name>
<dbReference type="EMBL" id="CP002869">
    <property type="protein sequence ID" value="AEI39916.1"/>
    <property type="molecule type" value="Genomic_DNA"/>
</dbReference>
<reference evidence="2" key="1">
    <citation type="submission" date="2011-06" db="EMBL/GenBank/DDBJ databases">
        <title>Complete genome sequence of Paenibacillus mucilaginosus KNP414.</title>
        <authorList>
            <person name="Wang J."/>
            <person name="Hu S."/>
            <person name="Hu X."/>
            <person name="Zhang B."/>
            <person name="Dong D."/>
            <person name="Zhang S."/>
            <person name="Zhao K."/>
            <person name="Wu D."/>
        </authorList>
    </citation>
    <scope>NUCLEOTIDE SEQUENCE [LARGE SCALE GENOMIC DNA]</scope>
    <source>
        <strain evidence="2">KNP414</strain>
    </source>
</reference>
<proteinExistence type="predicted"/>
<evidence type="ECO:0000313" key="1">
    <source>
        <dbReference type="EMBL" id="AEI39916.1"/>
    </source>
</evidence>
<organism evidence="1 2">
    <name type="scientific">Paenibacillus mucilaginosus (strain KNP414)</name>
    <dbReference type="NCBI Taxonomy" id="1036673"/>
    <lineage>
        <taxon>Bacteria</taxon>
        <taxon>Bacillati</taxon>
        <taxon>Bacillota</taxon>
        <taxon>Bacilli</taxon>
        <taxon>Bacillales</taxon>
        <taxon>Paenibacillaceae</taxon>
        <taxon>Paenibacillus</taxon>
    </lineage>
</organism>
<accession>F8FJF3</accession>
<dbReference type="Proteomes" id="UP000006620">
    <property type="component" value="Chromosome"/>
</dbReference>
<dbReference type="KEGG" id="pms:KNP414_01352"/>
<dbReference type="HOGENOM" id="CLU_3255045_0_0_9"/>
<sequence length="42" mass="4806">MEGVSYYRSTPHSSLKKERADCSWKKGKSFPFPSLSMILIVL</sequence>
<reference evidence="1 2" key="2">
    <citation type="journal article" date="2013" name="Genome Announc.">
        <title>Genome Sequence of Growth-Improving Paenibacillus mucilaginosus Strain KNP414.</title>
        <authorList>
            <person name="Lu J.J."/>
            <person name="Wang J.F."/>
            <person name="Hu X.F."/>
        </authorList>
    </citation>
    <scope>NUCLEOTIDE SEQUENCE [LARGE SCALE GENOMIC DNA]</scope>
    <source>
        <strain evidence="1 2">KNP414</strain>
    </source>
</reference>
<protein>
    <submittedName>
        <fullName evidence="1">Uncharacterized protein</fullName>
    </submittedName>
</protein>